<dbReference type="GO" id="GO:0009055">
    <property type="term" value="F:electron transfer activity"/>
    <property type="evidence" value="ECO:0007669"/>
    <property type="project" value="InterPro"/>
</dbReference>
<dbReference type="NCBIfam" id="TIGR02970">
    <property type="entry name" value="succ_dehyd_cytB"/>
    <property type="match status" value="1"/>
</dbReference>
<dbReference type="GO" id="GO:0046872">
    <property type="term" value="F:metal ion binding"/>
    <property type="evidence" value="ECO:0007669"/>
    <property type="project" value="UniProtKB-KW"/>
</dbReference>
<dbReference type="InterPro" id="IPR018495">
    <property type="entry name" value="Succ_DH_cyt_bsu_CS"/>
</dbReference>
<keyword evidence="4" id="KW-0479">Metal-binding</keyword>
<dbReference type="InParanoid" id="A0A1Y2BFD3"/>
<dbReference type="GO" id="GO:0005739">
    <property type="term" value="C:mitochondrion"/>
    <property type="evidence" value="ECO:0007669"/>
    <property type="project" value="GOC"/>
</dbReference>
<dbReference type="FunCoup" id="A0A1Y2BFD3">
    <property type="interactions" value="181"/>
</dbReference>
<evidence type="ECO:0008006" key="11">
    <source>
        <dbReference type="Google" id="ProtNLM"/>
    </source>
</evidence>
<dbReference type="PROSITE" id="PS01001">
    <property type="entry name" value="SDH_CYT_2"/>
    <property type="match status" value="1"/>
</dbReference>
<dbReference type="OrthoDB" id="588261at2759"/>
<comment type="caution">
    <text evidence="9">The sequence shown here is derived from an EMBL/GenBank/DDBJ whole genome shotgun (WGS) entry which is preliminary data.</text>
</comment>
<dbReference type="InterPro" id="IPR000701">
    <property type="entry name" value="SuccDH_FuR_B_TM-su"/>
</dbReference>
<evidence type="ECO:0000256" key="5">
    <source>
        <dbReference type="ARBA" id="ARBA00022989"/>
    </source>
</evidence>
<dbReference type="AlphaFoldDB" id="A0A1Y2BFD3"/>
<keyword evidence="2" id="KW-0349">Heme</keyword>
<dbReference type="Proteomes" id="UP000193986">
    <property type="component" value="Unassembled WGS sequence"/>
</dbReference>
<dbReference type="EMBL" id="MCFC01000008">
    <property type="protein sequence ID" value="ORY32795.1"/>
    <property type="molecule type" value="Genomic_DNA"/>
</dbReference>
<dbReference type="GO" id="GO:0016020">
    <property type="term" value="C:membrane"/>
    <property type="evidence" value="ECO:0007669"/>
    <property type="project" value="UniProtKB-SubCell"/>
</dbReference>
<dbReference type="SUPFAM" id="SSF81343">
    <property type="entry name" value="Fumarate reductase respiratory complex transmembrane subunits"/>
    <property type="match status" value="1"/>
</dbReference>
<dbReference type="CDD" id="cd03499">
    <property type="entry name" value="SQR_TypeC_SdhC"/>
    <property type="match status" value="1"/>
</dbReference>
<keyword evidence="5 8" id="KW-1133">Transmembrane helix</keyword>
<name>A0A1Y2BFD3_9TREE</name>
<keyword evidence="3 8" id="KW-0812">Transmembrane</keyword>
<dbReference type="PANTHER" id="PTHR10978">
    <property type="entry name" value="SUCCINATE DEHYDROGENASE CYTOCHROME B560 SUBUNIT"/>
    <property type="match status" value="1"/>
</dbReference>
<evidence type="ECO:0000256" key="6">
    <source>
        <dbReference type="ARBA" id="ARBA00023004"/>
    </source>
</evidence>
<dbReference type="PANTHER" id="PTHR10978:SF5">
    <property type="entry name" value="SUCCINATE DEHYDROGENASE CYTOCHROME B560 SUBUNIT, MITOCHONDRIAL"/>
    <property type="match status" value="1"/>
</dbReference>
<keyword evidence="7 8" id="KW-0472">Membrane</keyword>
<accession>A0A1Y2BFD3</accession>
<evidence type="ECO:0000256" key="7">
    <source>
        <dbReference type="ARBA" id="ARBA00023136"/>
    </source>
</evidence>
<proteinExistence type="predicted"/>
<keyword evidence="6" id="KW-0408">Iron</keyword>
<evidence type="ECO:0000313" key="9">
    <source>
        <dbReference type="EMBL" id="ORY32795.1"/>
    </source>
</evidence>
<sequence>MVGQIMTRRTASVLSTGTLPTLRTSSPGLLLAHRAIRFASTQPVSGPEEIGILNHQREKRPMSPHLAIYQPQLTWILSIANRGTGVALSSLLYAGALSYLFHPLVPAIDSAHLIQLVHDLPVWFKGTLKLPIAVAFTFHTFNGIRHLAWDVGKGLTLKGVYQGGYAVLAATAISSIYLAFFV</sequence>
<feature type="transmembrane region" description="Helical" evidence="8">
    <location>
        <begin position="86"/>
        <end position="108"/>
    </location>
</feature>
<keyword evidence="10" id="KW-1185">Reference proteome</keyword>
<dbReference type="STRING" id="71784.A0A1Y2BFD3"/>
<evidence type="ECO:0000256" key="3">
    <source>
        <dbReference type="ARBA" id="ARBA00022692"/>
    </source>
</evidence>
<reference evidence="9 10" key="1">
    <citation type="submission" date="2016-07" db="EMBL/GenBank/DDBJ databases">
        <title>Pervasive Adenine N6-methylation of Active Genes in Fungi.</title>
        <authorList>
            <consortium name="DOE Joint Genome Institute"/>
            <person name="Mondo S.J."/>
            <person name="Dannebaum R.O."/>
            <person name="Kuo R.C."/>
            <person name="Labutti K."/>
            <person name="Haridas S."/>
            <person name="Kuo A."/>
            <person name="Salamov A."/>
            <person name="Ahrendt S.R."/>
            <person name="Lipzen A."/>
            <person name="Sullivan W."/>
            <person name="Andreopoulos W.B."/>
            <person name="Clum A."/>
            <person name="Lindquist E."/>
            <person name="Daum C."/>
            <person name="Ramamoorthy G.K."/>
            <person name="Gryganskyi A."/>
            <person name="Culley D."/>
            <person name="Magnuson J.K."/>
            <person name="James T.Y."/>
            <person name="O'Malley M.A."/>
            <person name="Stajich J.E."/>
            <person name="Spatafora J.W."/>
            <person name="Visel A."/>
            <person name="Grigoriev I.V."/>
        </authorList>
    </citation>
    <scope>NUCLEOTIDE SEQUENCE [LARGE SCALE GENOMIC DNA]</scope>
    <source>
        <strain evidence="9 10">68-887.2</strain>
    </source>
</reference>
<dbReference type="Pfam" id="PF01127">
    <property type="entry name" value="Sdh_cyt"/>
    <property type="match status" value="1"/>
</dbReference>
<comment type="subcellular location">
    <subcellularLocation>
        <location evidence="1">Membrane</location>
        <topology evidence="1">Multi-pass membrane protein</topology>
    </subcellularLocation>
</comment>
<protein>
    <recommendedName>
        <fullName evidence="11">Succinate dehydrogenase cytochrome b560 subunit</fullName>
    </recommendedName>
</protein>
<dbReference type="InterPro" id="IPR034804">
    <property type="entry name" value="SQR/QFR_C/D"/>
</dbReference>
<feature type="transmembrane region" description="Helical" evidence="8">
    <location>
        <begin position="160"/>
        <end position="180"/>
    </location>
</feature>
<dbReference type="GO" id="GO:0006121">
    <property type="term" value="P:mitochondrial electron transport, succinate to ubiquinone"/>
    <property type="evidence" value="ECO:0007669"/>
    <property type="project" value="TreeGrafter"/>
</dbReference>
<evidence type="ECO:0000256" key="4">
    <source>
        <dbReference type="ARBA" id="ARBA00022723"/>
    </source>
</evidence>
<evidence type="ECO:0000256" key="8">
    <source>
        <dbReference type="SAM" id="Phobius"/>
    </source>
</evidence>
<dbReference type="InterPro" id="IPR014314">
    <property type="entry name" value="Succ_DH_cytb556"/>
</dbReference>
<evidence type="ECO:0000256" key="2">
    <source>
        <dbReference type="ARBA" id="ARBA00022617"/>
    </source>
</evidence>
<evidence type="ECO:0000313" key="10">
    <source>
        <dbReference type="Proteomes" id="UP000193986"/>
    </source>
</evidence>
<dbReference type="Gene3D" id="1.20.1300.10">
    <property type="entry name" value="Fumarate reductase/succinate dehydrogenase, transmembrane subunit"/>
    <property type="match status" value="1"/>
</dbReference>
<dbReference type="GO" id="GO:0006099">
    <property type="term" value="P:tricarboxylic acid cycle"/>
    <property type="evidence" value="ECO:0007669"/>
    <property type="project" value="InterPro"/>
</dbReference>
<evidence type="ECO:0000256" key="1">
    <source>
        <dbReference type="ARBA" id="ARBA00004141"/>
    </source>
</evidence>
<organism evidence="9 10">
    <name type="scientific">Naematelia encephala</name>
    <dbReference type="NCBI Taxonomy" id="71784"/>
    <lineage>
        <taxon>Eukaryota</taxon>
        <taxon>Fungi</taxon>
        <taxon>Dikarya</taxon>
        <taxon>Basidiomycota</taxon>
        <taxon>Agaricomycotina</taxon>
        <taxon>Tremellomycetes</taxon>
        <taxon>Tremellales</taxon>
        <taxon>Naemateliaceae</taxon>
        <taxon>Naematelia</taxon>
    </lineage>
</organism>
<gene>
    <name evidence="9" type="ORF">BCR39DRAFT_521603</name>
</gene>